<accession>A0A1H9CS95</accession>
<comment type="subcellular location">
    <subcellularLocation>
        <location evidence="1 15">Cytoplasm</location>
    </subcellularLocation>
</comment>
<comment type="catalytic activity">
    <reaction evidence="14 15">
        <text>tRNA(Phe) + L-phenylalanine + ATP = L-phenylalanyl-tRNA(Phe) + AMP + diphosphate + H(+)</text>
        <dbReference type="Rhea" id="RHEA:19413"/>
        <dbReference type="Rhea" id="RHEA-COMP:9668"/>
        <dbReference type="Rhea" id="RHEA-COMP:9699"/>
        <dbReference type="ChEBI" id="CHEBI:15378"/>
        <dbReference type="ChEBI" id="CHEBI:30616"/>
        <dbReference type="ChEBI" id="CHEBI:33019"/>
        <dbReference type="ChEBI" id="CHEBI:58095"/>
        <dbReference type="ChEBI" id="CHEBI:78442"/>
        <dbReference type="ChEBI" id="CHEBI:78531"/>
        <dbReference type="ChEBI" id="CHEBI:456215"/>
        <dbReference type="EC" id="6.1.1.20"/>
    </reaction>
</comment>
<dbReference type="CDD" id="cd00769">
    <property type="entry name" value="PheRS_beta_core"/>
    <property type="match status" value="1"/>
</dbReference>
<dbReference type="InterPro" id="IPR005146">
    <property type="entry name" value="B3/B4_tRNA-bd"/>
</dbReference>
<dbReference type="InterPro" id="IPR033714">
    <property type="entry name" value="tRNA_bind_bactPheRS"/>
</dbReference>
<evidence type="ECO:0000256" key="5">
    <source>
        <dbReference type="ARBA" id="ARBA00022555"/>
    </source>
</evidence>
<dbReference type="GO" id="GO:0000287">
    <property type="term" value="F:magnesium ion binding"/>
    <property type="evidence" value="ECO:0007669"/>
    <property type="project" value="UniProtKB-UniRule"/>
</dbReference>
<sequence>MKFTLSWLKEHLDTQATLDEILYALTDLGLEVEGVEDPAAKLKDFTIAKVTHAEKHPDADKLRVCTVDTDEGEKQIVCGAPNAREGITVVLCKPGSYIPGLDITISVGKIRGVESHGMMASERELELSEEHDGIIELPSGEVGQRFVDWLAKNDPARVDPVIEIAITPNRPDALGVRGIALDLAARGLGTLKPAKTAEIDGQFSCPIAVSIDEDTREDGCEVFAGRLIRNVTNVPSPQWLQTQLRALGLRPISALVDVTNFFTYDRNRPLHVFDADKVQGSLRIHRAAGGETMVGLDEKEHTFSAGQVVISDDAGIESVAGIMGGLATGCTLETTNVFLEAAVWEPVQIAMTGRALKINSDARYRNERGIDPAYNMQALDDATQMILDLCGGEPSDVVVAGQVPDVSRAYKLDASRVSSLVGMDIPESEQRQTLTKLGFRLEGNMAHVPSWRPDVLGEADLVEEVARIASLTKLKGKPMPRAHTGVPKPILSPQQKREQIARRTTAALGYNECVTYSFIDRDSAALFGGGTDVTMLENPISSEMSHMRPDLLAGLLLAAARNQARGFADLALFEVGPVFSGGEPGEQQLQVAGLLIGRTGPKDVHGTARAVDLYDAKADAEAVLAAIGAPAKVQILRDAPGWFHPGRSGRICLGPKKVLGVFGELHPKVLDAMDVKGPAVAFALWPAQVPEARSKSATRPALALRDLQAVERDFAFVVDSKVEALTLVNAAAGADKALIDGVRVFDQFTGDKAEAQMGEGKKSIAITVRLQPVEATLKEAEIEAVAKKVVEKVAKATGGVLRG</sequence>
<evidence type="ECO:0000259" key="19">
    <source>
        <dbReference type="PROSITE" id="PS51447"/>
    </source>
</evidence>
<keyword evidence="5 16" id="KW-0820">tRNA-binding</keyword>
<feature type="binding site" evidence="15">
    <location>
        <position position="464"/>
    </location>
    <ligand>
        <name>Mg(2+)</name>
        <dbReference type="ChEBI" id="CHEBI:18420"/>
        <note>shared with alpha subunit</note>
    </ligand>
</feature>
<dbReference type="Pfam" id="PF03483">
    <property type="entry name" value="B3_4"/>
    <property type="match status" value="1"/>
</dbReference>
<keyword evidence="6 15" id="KW-0436">Ligase</keyword>
<keyword evidence="12 15" id="KW-0648">Protein biosynthesis</keyword>
<dbReference type="Proteomes" id="UP000198634">
    <property type="component" value="Unassembled WGS sequence"/>
</dbReference>
<dbReference type="InterPro" id="IPR005121">
    <property type="entry name" value="Fdx_antiC-bd"/>
</dbReference>
<evidence type="ECO:0000256" key="3">
    <source>
        <dbReference type="ARBA" id="ARBA00011209"/>
    </source>
</evidence>
<feature type="region of interest" description="Disordered" evidence="17">
    <location>
        <begin position="476"/>
        <end position="496"/>
    </location>
</feature>
<dbReference type="Gene3D" id="3.30.930.10">
    <property type="entry name" value="Bira Bifunctional Protein, Domain 2"/>
    <property type="match status" value="1"/>
</dbReference>
<dbReference type="HAMAP" id="MF_00283">
    <property type="entry name" value="Phe_tRNA_synth_beta1"/>
    <property type="match status" value="1"/>
</dbReference>
<dbReference type="OrthoDB" id="9805455at2"/>
<keyword evidence="8 15" id="KW-0547">Nucleotide-binding</keyword>
<dbReference type="EMBL" id="FOEP01000003">
    <property type="protein sequence ID" value="SEQ04090.1"/>
    <property type="molecule type" value="Genomic_DNA"/>
</dbReference>
<dbReference type="PROSITE" id="PS51483">
    <property type="entry name" value="B5"/>
    <property type="match status" value="1"/>
</dbReference>
<evidence type="ECO:0000256" key="9">
    <source>
        <dbReference type="ARBA" id="ARBA00022840"/>
    </source>
</evidence>
<evidence type="ECO:0000256" key="15">
    <source>
        <dbReference type="HAMAP-Rule" id="MF_00283"/>
    </source>
</evidence>
<dbReference type="InterPro" id="IPR020825">
    <property type="entry name" value="Phe-tRNA_synthase-like_B3/B4"/>
</dbReference>
<dbReference type="GO" id="GO:0004826">
    <property type="term" value="F:phenylalanine-tRNA ligase activity"/>
    <property type="evidence" value="ECO:0007669"/>
    <property type="project" value="UniProtKB-UniRule"/>
</dbReference>
<feature type="binding site" evidence="15">
    <location>
        <position position="454"/>
    </location>
    <ligand>
        <name>Mg(2+)</name>
        <dbReference type="ChEBI" id="CHEBI:18420"/>
        <note>shared with alpha subunit</note>
    </ligand>
</feature>
<dbReference type="SUPFAM" id="SSF46955">
    <property type="entry name" value="Putative DNA-binding domain"/>
    <property type="match status" value="1"/>
</dbReference>
<evidence type="ECO:0000256" key="10">
    <source>
        <dbReference type="ARBA" id="ARBA00022842"/>
    </source>
</evidence>
<proteinExistence type="inferred from homology"/>
<keyword evidence="9 15" id="KW-0067">ATP-binding</keyword>
<dbReference type="InterPro" id="IPR004532">
    <property type="entry name" value="Phe-tRNA-ligase_IIc_bsu_bact"/>
</dbReference>
<dbReference type="InterPro" id="IPR036690">
    <property type="entry name" value="Fdx_antiC-bd_sf"/>
</dbReference>
<gene>
    <name evidence="15" type="primary">pheT</name>
    <name evidence="21" type="ORF">SAMN04488092_103371</name>
</gene>
<dbReference type="Gene3D" id="3.30.56.10">
    <property type="match status" value="2"/>
</dbReference>
<dbReference type="InterPro" id="IPR045864">
    <property type="entry name" value="aa-tRNA-synth_II/BPL/LPL"/>
</dbReference>
<evidence type="ECO:0000256" key="6">
    <source>
        <dbReference type="ARBA" id="ARBA00022598"/>
    </source>
</evidence>
<dbReference type="Gene3D" id="3.30.70.380">
    <property type="entry name" value="Ferrodoxin-fold anticodon-binding domain"/>
    <property type="match status" value="1"/>
</dbReference>
<evidence type="ECO:0000256" key="1">
    <source>
        <dbReference type="ARBA" id="ARBA00004496"/>
    </source>
</evidence>
<evidence type="ECO:0000256" key="4">
    <source>
        <dbReference type="ARBA" id="ARBA00022490"/>
    </source>
</evidence>
<evidence type="ECO:0000256" key="16">
    <source>
        <dbReference type="PROSITE-ProRule" id="PRU00209"/>
    </source>
</evidence>
<keyword evidence="7 15" id="KW-0479">Metal-binding</keyword>
<dbReference type="STRING" id="657014.SAMN04488092_103371"/>
<evidence type="ECO:0000256" key="12">
    <source>
        <dbReference type="ARBA" id="ARBA00022917"/>
    </source>
</evidence>
<dbReference type="InterPro" id="IPR009061">
    <property type="entry name" value="DNA-bd_dom_put_sf"/>
</dbReference>
<dbReference type="RefSeq" id="WP_090269063.1">
    <property type="nucleotide sequence ID" value="NZ_FOEP01000003.1"/>
</dbReference>
<dbReference type="EC" id="6.1.1.20" evidence="15"/>
<dbReference type="SUPFAM" id="SSF54991">
    <property type="entry name" value="Anticodon-binding domain of PheRS"/>
    <property type="match status" value="1"/>
</dbReference>
<dbReference type="GO" id="GO:0000049">
    <property type="term" value="F:tRNA binding"/>
    <property type="evidence" value="ECO:0007669"/>
    <property type="project" value="UniProtKB-UniRule"/>
</dbReference>
<dbReference type="Gene3D" id="2.40.50.140">
    <property type="entry name" value="Nucleic acid-binding proteins"/>
    <property type="match status" value="1"/>
</dbReference>
<dbReference type="SUPFAM" id="SSF55681">
    <property type="entry name" value="Class II aaRS and biotin synthetases"/>
    <property type="match status" value="1"/>
</dbReference>
<dbReference type="GO" id="GO:0005524">
    <property type="term" value="F:ATP binding"/>
    <property type="evidence" value="ECO:0007669"/>
    <property type="project" value="UniProtKB-UniRule"/>
</dbReference>
<dbReference type="Pfam" id="PF17759">
    <property type="entry name" value="tRNA_synthFbeta"/>
    <property type="match status" value="1"/>
</dbReference>
<dbReference type="SMART" id="SM00874">
    <property type="entry name" value="B5"/>
    <property type="match status" value="1"/>
</dbReference>
<feature type="binding site" evidence="15">
    <location>
        <position position="460"/>
    </location>
    <ligand>
        <name>Mg(2+)</name>
        <dbReference type="ChEBI" id="CHEBI:18420"/>
        <note>shared with alpha subunit</note>
    </ligand>
</feature>
<dbReference type="Gene3D" id="3.50.40.10">
    <property type="entry name" value="Phenylalanyl-trna Synthetase, Chain B, domain 3"/>
    <property type="match status" value="1"/>
</dbReference>
<dbReference type="InterPro" id="IPR041616">
    <property type="entry name" value="PheRS_beta_core"/>
</dbReference>
<dbReference type="PANTHER" id="PTHR10947:SF0">
    <property type="entry name" value="PHENYLALANINE--TRNA LIGASE BETA SUBUNIT"/>
    <property type="match status" value="1"/>
</dbReference>
<feature type="domain" description="B5" evidence="20">
    <location>
        <begin position="405"/>
        <end position="476"/>
    </location>
</feature>
<keyword evidence="22" id="KW-1185">Reference proteome</keyword>
<feature type="domain" description="TRNA-binding" evidence="18">
    <location>
        <begin position="39"/>
        <end position="147"/>
    </location>
</feature>
<protein>
    <recommendedName>
        <fullName evidence="15">Phenylalanine--tRNA ligase beta subunit</fullName>
        <ecNumber evidence="15">6.1.1.20</ecNumber>
    </recommendedName>
    <alternativeName>
        <fullName evidence="15">Phenylalanyl-tRNA synthetase beta subunit</fullName>
        <shortName evidence="15">PheRS</shortName>
    </alternativeName>
</protein>
<evidence type="ECO:0000259" key="18">
    <source>
        <dbReference type="PROSITE" id="PS50886"/>
    </source>
</evidence>
<evidence type="ECO:0000256" key="2">
    <source>
        <dbReference type="ARBA" id="ARBA00008653"/>
    </source>
</evidence>
<dbReference type="SUPFAM" id="SSF50249">
    <property type="entry name" value="Nucleic acid-binding proteins"/>
    <property type="match status" value="1"/>
</dbReference>
<keyword evidence="11 16" id="KW-0694">RNA-binding</keyword>
<evidence type="ECO:0000256" key="11">
    <source>
        <dbReference type="ARBA" id="ARBA00022884"/>
    </source>
</evidence>
<dbReference type="Pfam" id="PF01588">
    <property type="entry name" value="tRNA_bind"/>
    <property type="match status" value="1"/>
</dbReference>
<dbReference type="AlphaFoldDB" id="A0A1H9CS95"/>
<comment type="subunit">
    <text evidence="3 15">Tetramer of two alpha and two beta subunits.</text>
</comment>
<reference evidence="21 22" key="1">
    <citation type="submission" date="2016-10" db="EMBL/GenBank/DDBJ databases">
        <authorList>
            <person name="de Groot N.N."/>
        </authorList>
    </citation>
    <scope>NUCLEOTIDE SEQUENCE [LARGE SCALE GENOMIC DNA]</scope>
    <source>
        <strain evidence="21 22">DSM 22007</strain>
    </source>
</reference>
<evidence type="ECO:0000256" key="8">
    <source>
        <dbReference type="ARBA" id="ARBA00022741"/>
    </source>
</evidence>
<dbReference type="Pfam" id="PF03484">
    <property type="entry name" value="B5"/>
    <property type="match status" value="1"/>
</dbReference>
<dbReference type="SMART" id="SM00873">
    <property type="entry name" value="B3_4"/>
    <property type="match status" value="1"/>
</dbReference>
<dbReference type="GO" id="GO:0009328">
    <property type="term" value="C:phenylalanine-tRNA ligase complex"/>
    <property type="evidence" value="ECO:0007669"/>
    <property type="project" value="TreeGrafter"/>
</dbReference>
<dbReference type="SUPFAM" id="SSF56037">
    <property type="entry name" value="PheT/TilS domain"/>
    <property type="match status" value="1"/>
</dbReference>
<dbReference type="InterPro" id="IPR012340">
    <property type="entry name" value="NA-bd_OB-fold"/>
</dbReference>
<evidence type="ECO:0000259" key="20">
    <source>
        <dbReference type="PROSITE" id="PS51483"/>
    </source>
</evidence>
<keyword evidence="13 15" id="KW-0030">Aminoacyl-tRNA synthetase</keyword>
<dbReference type="InterPro" id="IPR002547">
    <property type="entry name" value="tRNA-bd_dom"/>
</dbReference>
<dbReference type="NCBIfam" id="NF045760">
    <property type="entry name" value="YtpR"/>
    <property type="match status" value="1"/>
</dbReference>
<evidence type="ECO:0000256" key="7">
    <source>
        <dbReference type="ARBA" id="ARBA00022723"/>
    </source>
</evidence>
<comment type="cofactor">
    <cofactor evidence="15">
        <name>Mg(2+)</name>
        <dbReference type="ChEBI" id="CHEBI:18420"/>
    </cofactor>
    <text evidence="15">Binds 2 magnesium ions per tetramer.</text>
</comment>
<feature type="domain" description="FDX-ACB" evidence="19">
    <location>
        <begin position="705"/>
        <end position="802"/>
    </location>
</feature>
<dbReference type="NCBIfam" id="TIGR00472">
    <property type="entry name" value="pheT_bact"/>
    <property type="match status" value="1"/>
</dbReference>
<feature type="binding site" evidence="15">
    <location>
        <position position="463"/>
    </location>
    <ligand>
        <name>Mg(2+)</name>
        <dbReference type="ChEBI" id="CHEBI:18420"/>
        <note>shared with alpha subunit</note>
    </ligand>
</feature>
<evidence type="ECO:0000256" key="14">
    <source>
        <dbReference type="ARBA" id="ARBA00049255"/>
    </source>
</evidence>
<dbReference type="PROSITE" id="PS50886">
    <property type="entry name" value="TRBD"/>
    <property type="match status" value="1"/>
</dbReference>
<dbReference type="Pfam" id="PF03147">
    <property type="entry name" value="FDX-ACB"/>
    <property type="match status" value="1"/>
</dbReference>
<evidence type="ECO:0000256" key="17">
    <source>
        <dbReference type="SAM" id="MobiDB-lite"/>
    </source>
</evidence>
<dbReference type="PROSITE" id="PS51447">
    <property type="entry name" value="FDX_ACB"/>
    <property type="match status" value="1"/>
</dbReference>
<dbReference type="InterPro" id="IPR045060">
    <property type="entry name" value="Phe-tRNA-ligase_IIc_bsu"/>
</dbReference>
<dbReference type="FunFam" id="2.40.50.140:FF:000045">
    <property type="entry name" value="Phenylalanine--tRNA ligase beta subunit"/>
    <property type="match status" value="1"/>
</dbReference>
<evidence type="ECO:0000313" key="21">
    <source>
        <dbReference type="EMBL" id="SEQ04090.1"/>
    </source>
</evidence>
<dbReference type="SMART" id="SM00896">
    <property type="entry name" value="FDX-ACB"/>
    <property type="match status" value="1"/>
</dbReference>
<dbReference type="InterPro" id="IPR005147">
    <property type="entry name" value="tRNA_synthase_B5-dom"/>
</dbReference>
<keyword evidence="4 15" id="KW-0963">Cytoplasm</keyword>
<keyword evidence="10 15" id="KW-0460">Magnesium</keyword>
<evidence type="ECO:0000256" key="13">
    <source>
        <dbReference type="ARBA" id="ARBA00023146"/>
    </source>
</evidence>
<name>A0A1H9CS95_9RHOB</name>
<dbReference type="CDD" id="cd02796">
    <property type="entry name" value="tRNA_bind_bactPheRS"/>
    <property type="match status" value="1"/>
</dbReference>
<dbReference type="PANTHER" id="PTHR10947">
    <property type="entry name" value="PHENYLALANYL-TRNA SYNTHETASE BETA CHAIN AND LEUCINE-RICH REPEAT-CONTAINING PROTEIN 47"/>
    <property type="match status" value="1"/>
</dbReference>
<organism evidence="21 22">
    <name type="scientific">Thalassovita taeanensis</name>
    <dbReference type="NCBI Taxonomy" id="657014"/>
    <lineage>
        <taxon>Bacteria</taxon>
        <taxon>Pseudomonadati</taxon>
        <taxon>Pseudomonadota</taxon>
        <taxon>Alphaproteobacteria</taxon>
        <taxon>Rhodobacterales</taxon>
        <taxon>Roseobacteraceae</taxon>
        <taxon>Thalassovita</taxon>
    </lineage>
</organism>
<dbReference type="GO" id="GO:0006432">
    <property type="term" value="P:phenylalanyl-tRNA aminoacylation"/>
    <property type="evidence" value="ECO:0007669"/>
    <property type="project" value="UniProtKB-UniRule"/>
</dbReference>
<comment type="similarity">
    <text evidence="2 15">Belongs to the phenylalanyl-tRNA synthetase beta subunit family. Type 1 subfamily.</text>
</comment>
<evidence type="ECO:0000313" key="22">
    <source>
        <dbReference type="Proteomes" id="UP000198634"/>
    </source>
</evidence>